<evidence type="ECO:0000313" key="2">
    <source>
        <dbReference type="EMBL" id="RCV38259.1"/>
    </source>
</evidence>
<sequence>MTRGELNRQLKVRLGKLHGHQKWRPWMLVGKLRSLKRERKWLSFNRFMTALIFAWGFIFTSWILRIRSMS</sequence>
<dbReference type="EMBL" id="CM003535">
    <property type="protein sequence ID" value="RCV38259.1"/>
    <property type="molecule type" value="Genomic_DNA"/>
</dbReference>
<protein>
    <submittedName>
        <fullName evidence="2">Uncharacterized protein</fullName>
    </submittedName>
</protein>
<name>A0A368S746_SETIT</name>
<gene>
    <name evidence="2" type="ORF">SETIT_8G127900v2</name>
</gene>
<reference evidence="2" key="2">
    <citation type="submission" date="2015-07" db="EMBL/GenBank/DDBJ databases">
        <authorList>
            <person name="Noorani M."/>
        </authorList>
    </citation>
    <scope>NUCLEOTIDE SEQUENCE</scope>
    <source>
        <strain evidence="2">Yugu1</strain>
    </source>
</reference>
<organism evidence="2">
    <name type="scientific">Setaria italica</name>
    <name type="common">Foxtail millet</name>
    <name type="synonym">Panicum italicum</name>
    <dbReference type="NCBI Taxonomy" id="4555"/>
    <lineage>
        <taxon>Eukaryota</taxon>
        <taxon>Viridiplantae</taxon>
        <taxon>Streptophyta</taxon>
        <taxon>Embryophyta</taxon>
        <taxon>Tracheophyta</taxon>
        <taxon>Spermatophyta</taxon>
        <taxon>Magnoliopsida</taxon>
        <taxon>Liliopsida</taxon>
        <taxon>Poales</taxon>
        <taxon>Poaceae</taxon>
        <taxon>PACMAD clade</taxon>
        <taxon>Panicoideae</taxon>
        <taxon>Panicodae</taxon>
        <taxon>Paniceae</taxon>
        <taxon>Cenchrinae</taxon>
        <taxon>Setaria</taxon>
    </lineage>
</organism>
<accession>A0A368S746</accession>
<keyword evidence="1" id="KW-1133">Transmembrane helix</keyword>
<keyword evidence="1" id="KW-0812">Transmembrane</keyword>
<reference evidence="2" key="1">
    <citation type="journal article" date="2012" name="Nat. Biotechnol.">
        <title>Reference genome sequence of the model plant Setaria.</title>
        <authorList>
            <person name="Bennetzen J.L."/>
            <person name="Schmutz J."/>
            <person name="Wang H."/>
            <person name="Percifield R."/>
            <person name="Hawkins J."/>
            <person name="Pontaroli A.C."/>
            <person name="Estep M."/>
            <person name="Feng L."/>
            <person name="Vaughn J.N."/>
            <person name="Grimwood J."/>
            <person name="Jenkins J."/>
            <person name="Barry K."/>
            <person name="Lindquist E."/>
            <person name="Hellsten U."/>
            <person name="Deshpande S."/>
            <person name="Wang X."/>
            <person name="Wu X."/>
            <person name="Mitros T."/>
            <person name="Triplett J."/>
            <person name="Yang X."/>
            <person name="Ye C.Y."/>
            <person name="Mauro-Herrera M."/>
            <person name="Wang L."/>
            <person name="Li P."/>
            <person name="Sharma M."/>
            <person name="Sharma R."/>
            <person name="Ronald P.C."/>
            <person name="Panaud O."/>
            <person name="Kellogg E.A."/>
            <person name="Brutnell T.P."/>
            <person name="Doust A.N."/>
            <person name="Tuskan G.A."/>
            <person name="Rokhsar D."/>
            <person name="Devos K.M."/>
        </authorList>
    </citation>
    <scope>NUCLEOTIDE SEQUENCE [LARGE SCALE GENOMIC DNA]</scope>
    <source>
        <strain evidence="2">Yugu1</strain>
    </source>
</reference>
<evidence type="ECO:0000256" key="1">
    <source>
        <dbReference type="SAM" id="Phobius"/>
    </source>
</evidence>
<dbReference type="AlphaFoldDB" id="A0A368S746"/>
<proteinExistence type="predicted"/>
<feature type="transmembrane region" description="Helical" evidence="1">
    <location>
        <begin position="43"/>
        <end position="64"/>
    </location>
</feature>
<keyword evidence="1" id="KW-0472">Membrane</keyword>